<evidence type="ECO:0000313" key="2">
    <source>
        <dbReference type="EMBL" id="KAF9486751.1"/>
    </source>
</evidence>
<feature type="non-terminal residue" evidence="2">
    <location>
        <position position="116"/>
    </location>
</feature>
<dbReference type="AlphaFoldDB" id="A0A9P5ZJ03"/>
<evidence type="ECO:0000313" key="3">
    <source>
        <dbReference type="Proteomes" id="UP000807025"/>
    </source>
</evidence>
<sequence>MRHDVMDCAHEVTVRFLTKVIINTGPGVGKEKIEDFGTSHLSRQPNNPATVVGHDENHVVPDYEGPALDPDAMEVDNNPAAVVQPAGNIALGNHAEVHMVVIDGIVMGPRHCAMEG</sequence>
<organism evidence="2 3">
    <name type="scientific">Pleurotus eryngii</name>
    <name type="common">Boletus of the steppes</name>
    <dbReference type="NCBI Taxonomy" id="5323"/>
    <lineage>
        <taxon>Eukaryota</taxon>
        <taxon>Fungi</taxon>
        <taxon>Dikarya</taxon>
        <taxon>Basidiomycota</taxon>
        <taxon>Agaricomycotina</taxon>
        <taxon>Agaricomycetes</taxon>
        <taxon>Agaricomycetidae</taxon>
        <taxon>Agaricales</taxon>
        <taxon>Pleurotineae</taxon>
        <taxon>Pleurotaceae</taxon>
        <taxon>Pleurotus</taxon>
    </lineage>
</organism>
<dbReference type="OrthoDB" id="2527272at2759"/>
<dbReference type="EMBL" id="MU154951">
    <property type="protein sequence ID" value="KAF9486751.1"/>
    <property type="molecule type" value="Genomic_DNA"/>
</dbReference>
<feature type="compositionally biased region" description="Polar residues" evidence="1">
    <location>
        <begin position="39"/>
        <end position="49"/>
    </location>
</feature>
<gene>
    <name evidence="2" type="ORF">BDN71DRAFT_1437353</name>
</gene>
<protein>
    <submittedName>
        <fullName evidence="2">Uncharacterized protein</fullName>
    </submittedName>
</protein>
<keyword evidence="3" id="KW-1185">Reference proteome</keyword>
<dbReference type="Proteomes" id="UP000807025">
    <property type="component" value="Unassembled WGS sequence"/>
</dbReference>
<name>A0A9P5ZJ03_PLEER</name>
<proteinExistence type="predicted"/>
<reference evidence="2" key="1">
    <citation type="submission" date="2020-11" db="EMBL/GenBank/DDBJ databases">
        <authorList>
            <consortium name="DOE Joint Genome Institute"/>
            <person name="Ahrendt S."/>
            <person name="Riley R."/>
            <person name="Andreopoulos W."/>
            <person name="Labutti K."/>
            <person name="Pangilinan J."/>
            <person name="Ruiz-Duenas F.J."/>
            <person name="Barrasa J.M."/>
            <person name="Sanchez-Garcia M."/>
            <person name="Camarero S."/>
            <person name="Miyauchi S."/>
            <person name="Serrano A."/>
            <person name="Linde D."/>
            <person name="Babiker R."/>
            <person name="Drula E."/>
            <person name="Ayuso-Fernandez I."/>
            <person name="Pacheco R."/>
            <person name="Padilla G."/>
            <person name="Ferreira P."/>
            <person name="Barriuso J."/>
            <person name="Kellner H."/>
            <person name="Castanera R."/>
            <person name="Alfaro M."/>
            <person name="Ramirez L."/>
            <person name="Pisabarro A.G."/>
            <person name="Kuo A."/>
            <person name="Tritt A."/>
            <person name="Lipzen A."/>
            <person name="He G."/>
            <person name="Yan M."/>
            <person name="Ng V."/>
            <person name="Cullen D."/>
            <person name="Martin F."/>
            <person name="Rosso M.-N."/>
            <person name="Henrissat B."/>
            <person name="Hibbett D."/>
            <person name="Martinez A.T."/>
            <person name="Grigoriev I.V."/>
        </authorList>
    </citation>
    <scope>NUCLEOTIDE SEQUENCE</scope>
    <source>
        <strain evidence="2">ATCC 90797</strain>
    </source>
</reference>
<feature type="region of interest" description="Disordered" evidence="1">
    <location>
        <begin position="38"/>
        <end position="57"/>
    </location>
</feature>
<evidence type="ECO:0000256" key="1">
    <source>
        <dbReference type="SAM" id="MobiDB-lite"/>
    </source>
</evidence>
<comment type="caution">
    <text evidence="2">The sequence shown here is derived from an EMBL/GenBank/DDBJ whole genome shotgun (WGS) entry which is preliminary data.</text>
</comment>
<accession>A0A9P5ZJ03</accession>